<dbReference type="SUPFAM" id="SSF81383">
    <property type="entry name" value="F-box domain"/>
    <property type="match status" value="1"/>
</dbReference>
<dbReference type="InterPro" id="IPR001810">
    <property type="entry name" value="F-box_dom"/>
</dbReference>
<dbReference type="InterPro" id="IPR036047">
    <property type="entry name" value="F-box-like_dom_sf"/>
</dbReference>
<organism evidence="2 3">
    <name type="scientific">Agrocybe pediades</name>
    <dbReference type="NCBI Taxonomy" id="84607"/>
    <lineage>
        <taxon>Eukaryota</taxon>
        <taxon>Fungi</taxon>
        <taxon>Dikarya</taxon>
        <taxon>Basidiomycota</taxon>
        <taxon>Agaricomycotina</taxon>
        <taxon>Agaricomycetes</taxon>
        <taxon>Agaricomycetidae</taxon>
        <taxon>Agaricales</taxon>
        <taxon>Agaricineae</taxon>
        <taxon>Strophariaceae</taxon>
        <taxon>Agrocybe</taxon>
    </lineage>
</organism>
<name>A0A8H4VLD2_9AGAR</name>
<comment type="caution">
    <text evidence="2">The sequence shown here is derived from an EMBL/GenBank/DDBJ whole genome shotgun (WGS) entry which is preliminary data.</text>
</comment>
<evidence type="ECO:0000259" key="1">
    <source>
        <dbReference type="PROSITE" id="PS50181"/>
    </source>
</evidence>
<dbReference type="PROSITE" id="PS50181">
    <property type="entry name" value="FBOX"/>
    <property type="match status" value="1"/>
</dbReference>
<evidence type="ECO:0000313" key="2">
    <source>
        <dbReference type="EMBL" id="KAF4612104.1"/>
    </source>
</evidence>
<evidence type="ECO:0000313" key="3">
    <source>
        <dbReference type="Proteomes" id="UP000521872"/>
    </source>
</evidence>
<protein>
    <recommendedName>
        <fullName evidence="1">F-box domain-containing protein</fullName>
    </recommendedName>
</protein>
<dbReference type="Gene3D" id="1.20.1280.50">
    <property type="match status" value="1"/>
</dbReference>
<sequence>MGHKPSSNNELKIVQSYSPSHGLLEEHTTLRQRSTVTECFPPKTAFQDLPNEILLVVFSFLELKPYIISHGVCKKWKQLLPLAEIHPIRRRMVNLFHQMLQHPGFLDTRPWPLQTIQPFDRKAYIEALLSQYPAVPEEFKLWILEWPARMVIFSIWPGSPFIDYRERTRDQVDGINWLAYLPEGSPSLLTLVHRNPVHDHHPMPALLIWTDEAKILWLIFDTNEPELFGSVQLTSWISDEAAIECRFPKPEDEWDICSMLFRNWLEFLESFWDRNIARVASLSSKSSPKYLEHRPMVHPVPYEFGTWTPHFRPSPPWVSRSEPQVQKDMQNFSYPDY</sequence>
<accession>A0A8H4VLD2</accession>
<dbReference type="Pfam" id="PF12937">
    <property type="entry name" value="F-box-like"/>
    <property type="match status" value="1"/>
</dbReference>
<proteinExistence type="predicted"/>
<dbReference type="EMBL" id="JAACJL010000057">
    <property type="protein sequence ID" value="KAF4612104.1"/>
    <property type="molecule type" value="Genomic_DNA"/>
</dbReference>
<dbReference type="AlphaFoldDB" id="A0A8H4VLD2"/>
<feature type="domain" description="F-box" evidence="1">
    <location>
        <begin position="43"/>
        <end position="92"/>
    </location>
</feature>
<gene>
    <name evidence="2" type="ORF">D9613_003630</name>
</gene>
<dbReference type="Proteomes" id="UP000521872">
    <property type="component" value="Unassembled WGS sequence"/>
</dbReference>
<keyword evidence="3" id="KW-1185">Reference proteome</keyword>
<reference evidence="2 3" key="1">
    <citation type="submission" date="2019-12" db="EMBL/GenBank/DDBJ databases">
        <authorList>
            <person name="Floudas D."/>
            <person name="Bentzer J."/>
            <person name="Ahren D."/>
            <person name="Johansson T."/>
            <person name="Persson P."/>
            <person name="Tunlid A."/>
        </authorList>
    </citation>
    <scope>NUCLEOTIDE SEQUENCE [LARGE SCALE GENOMIC DNA]</scope>
    <source>
        <strain evidence="2 3">CBS 102.39</strain>
    </source>
</reference>